<proteinExistence type="predicted"/>
<dbReference type="Proteomes" id="UP000326837">
    <property type="component" value="Chromosome"/>
</dbReference>
<evidence type="ECO:0000313" key="2">
    <source>
        <dbReference type="Proteomes" id="UP000326837"/>
    </source>
</evidence>
<reference evidence="2" key="1">
    <citation type="submission" date="2019-10" db="EMBL/GenBank/DDBJ databases">
        <title>Lacipirellula parvula gen. nov., sp. nov., representing a lineage of planctomycetes widespread in freshwater anoxic habitats, and description of the family Lacipirellulaceae.</title>
        <authorList>
            <person name="Dedysh S.N."/>
            <person name="Kulichevskaya I.S."/>
            <person name="Beletsky A.V."/>
            <person name="Rakitin A.L."/>
            <person name="Mardanov A.V."/>
            <person name="Ivanova A.A."/>
            <person name="Saltykova V.X."/>
            <person name="Rijpstra W.I.C."/>
            <person name="Sinninghe Damste J.S."/>
            <person name="Ravin N.V."/>
        </authorList>
    </citation>
    <scope>NUCLEOTIDE SEQUENCE [LARGE SCALE GENOMIC DNA]</scope>
    <source>
        <strain evidence="2">PX69</strain>
    </source>
</reference>
<keyword evidence="2" id="KW-1185">Reference proteome</keyword>
<organism evidence="1 2">
    <name type="scientific">Lacipirellula parvula</name>
    <dbReference type="NCBI Taxonomy" id="2650471"/>
    <lineage>
        <taxon>Bacteria</taxon>
        <taxon>Pseudomonadati</taxon>
        <taxon>Planctomycetota</taxon>
        <taxon>Planctomycetia</taxon>
        <taxon>Pirellulales</taxon>
        <taxon>Lacipirellulaceae</taxon>
        <taxon>Lacipirellula</taxon>
    </lineage>
</organism>
<dbReference type="RefSeq" id="WP_152100030.1">
    <property type="nucleotide sequence ID" value="NZ_AP021861.1"/>
</dbReference>
<dbReference type="KEGG" id="lpav:PLANPX_4069"/>
<accession>A0A5K7XEG7</accession>
<dbReference type="EMBL" id="AP021861">
    <property type="protein sequence ID" value="BBO34457.1"/>
    <property type="molecule type" value="Genomic_DNA"/>
</dbReference>
<evidence type="ECO:0008006" key="3">
    <source>
        <dbReference type="Google" id="ProtNLM"/>
    </source>
</evidence>
<sequence>MNWRPCEESFSDPLMRAMTNLIVPHEQRHPDLLPNLRAASELVFASDYSGEHSESPFQVITYLLATNESIFKTWNPIRRSIREQFLKDGRRFAFKNLNDQSKQKAVVPFLRSVDEIDGVLVSIAIHKAIEPFAKMHPFAEKTAQLWKPDVWEKLLRIGHFGAVLAGGLTGAGQVIRWMMDDDAIIANERLQKAGGNIISTMFARTCPRPHGQLMFGIASQMDDGRLAEDLVAICDLAGGATAENHSVLGPDLLPRTSDLLVPIMAHRSTKTQILTAWLSSSSSRLQKLTIAVRQHAPGELLLSIGQPEMRPDLAPVGAPLWLPPDRGWKKSSEWWWPNQ</sequence>
<name>A0A5K7XEG7_9BACT</name>
<evidence type="ECO:0000313" key="1">
    <source>
        <dbReference type="EMBL" id="BBO34457.1"/>
    </source>
</evidence>
<gene>
    <name evidence="1" type="ORF">PLANPX_4069</name>
</gene>
<protein>
    <recommendedName>
        <fullName evidence="3">DUF3800 domain-containing protein</fullName>
    </recommendedName>
</protein>
<dbReference type="AlphaFoldDB" id="A0A5K7XEG7"/>